<name>A0A412AVM2_9FIRM</name>
<dbReference type="AlphaFoldDB" id="A0A412AVM2"/>
<proteinExistence type="predicted"/>
<sequence>MNQKDFRLRIDSTNCTSMIAGTAFLGKDKFEDTWWYRSLEFESGKIYALISEYGQGCRYLSYLLGGRVDFEDLKVYLNENEVLPKDLSLISWNLEASGEKYGRSTVRKAIKKALSQNNSKESFEDIQQKFLLTEERLDVKLSWLSGERWRASAALGYAEGKKIFFSPYETSAFYNRMCGSCLIKALRELTAAGAIVFLAAGSDYFVKHIVDECVYLDKEFDIDGLKKAYQELFHNADWIH</sequence>
<comment type="caution">
    <text evidence="1">The sequence shown here is derived from an EMBL/GenBank/DDBJ whole genome shotgun (WGS) entry which is preliminary data.</text>
</comment>
<evidence type="ECO:0000313" key="2">
    <source>
        <dbReference type="Proteomes" id="UP000284751"/>
    </source>
</evidence>
<dbReference type="Proteomes" id="UP000284751">
    <property type="component" value="Unassembled WGS sequence"/>
</dbReference>
<gene>
    <name evidence="1" type="ORF">DWY99_10615</name>
</gene>
<dbReference type="EMBL" id="QRTC01000046">
    <property type="protein sequence ID" value="RGQ37506.1"/>
    <property type="molecule type" value="Genomic_DNA"/>
</dbReference>
<organism evidence="1 2">
    <name type="scientific">[Clostridium] leptum</name>
    <dbReference type="NCBI Taxonomy" id="1535"/>
    <lineage>
        <taxon>Bacteria</taxon>
        <taxon>Bacillati</taxon>
        <taxon>Bacillota</taxon>
        <taxon>Clostridia</taxon>
        <taxon>Eubacteriales</taxon>
        <taxon>Oscillospiraceae</taxon>
        <taxon>Oscillospiraceae incertae sedis</taxon>
    </lineage>
</organism>
<protein>
    <submittedName>
        <fullName evidence="1">Uncharacterized protein</fullName>
    </submittedName>
</protein>
<accession>A0A412AVM2</accession>
<evidence type="ECO:0000313" key="1">
    <source>
        <dbReference type="EMBL" id="RGQ37506.1"/>
    </source>
</evidence>
<reference evidence="1 2" key="1">
    <citation type="submission" date="2018-08" db="EMBL/GenBank/DDBJ databases">
        <title>A genome reference for cultivated species of the human gut microbiota.</title>
        <authorList>
            <person name="Zou Y."/>
            <person name="Xue W."/>
            <person name="Luo G."/>
        </authorList>
    </citation>
    <scope>NUCLEOTIDE SEQUENCE [LARGE SCALE GENOMIC DNA]</scope>
    <source>
        <strain evidence="1 2">AF28-26</strain>
    </source>
</reference>